<dbReference type="Gene3D" id="3.40.190.10">
    <property type="entry name" value="Periplasmic binding protein-like II"/>
    <property type="match status" value="2"/>
</dbReference>
<protein>
    <submittedName>
        <fullName evidence="4">ABC transporter substrate-binding protein</fullName>
    </submittedName>
</protein>
<evidence type="ECO:0000313" key="8">
    <source>
        <dbReference type="Proteomes" id="UP000478483"/>
    </source>
</evidence>
<evidence type="ECO:0000313" key="3">
    <source>
        <dbReference type="EMBL" id="MTR85859.1"/>
    </source>
</evidence>
<evidence type="ECO:0000313" key="5">
    <source>
        <dbReference type="EMBL" id="RHG27196.1"/>
    </source>
</evidence>
<keyword evidence="2" id="KW-0732">Signal</keyword>
<feature type="signal peptide" evidence="2">
    <location>
        <begin position="1"/>
        <end position="22"/>
    </location>
</feature>
<dbReference type="SUPFAM" id="SSF53850">
    <property type="entry name" value="Periplasmic binding protein-like II"/>
    <property type="match status" value="1"/>
</dbReference>
<dbReference type="RefSeq" id="WP_015561080.1">
    <property type="nucleotide sequence ID" value="NZ_CP097279.1"/>
</dbReference>
<reference evidence="6 7" key="1">
    <citation type="submission" date="2018-08" db="EMBL/GenBank/DDBJ databases">
        <title>A genome reference for cultivated species of the human gut microbiota.</title>
        <authorList>
            <person name="Zou Y."/>
            <person name="Xue W."/>
            <person name="Luo G."/>
        </authorList>
    </citation>
    <scope>NUCLEOTIDE SEQUENCE [LARGE SCALE GENOMIC DNA]</scope>
    <source>
        <strain evidence="5 6">AM22-21LB</strain>
        <strain evidence="4 7">AM43-11</strain>
    </source>
</reference>
<evidence type="ECO:0000256" key="1">
    <source>
        <dbReference type="SAM" id="MobiDB-lite"/>
    </source>
</evidence>
<evidence type="ECO:0000313" key="6">
    <source>
        <dbReference type="Proteomes" id="UP000284051"/>
    </source>
</evidence>
<dbReference type="Proteomes" id="UP000478483">
    <property type="component" value="Unassembled WGS sequence"/>
</dbReference>
<dbReference type="EMBL" id="WNAJ01000015">
    <property type="protein sequence ID" value="MTR85859.1"/>
    <property type="molecule type" value="Genomic_DNA"/>
</dbReference>
<reference evidence="3 8" key="2">
    <citation type="journal article" date="2019" name="Nat. Med.">
        <title>A library of human gut bacterial isolates paired with longitudinal multiomics data enables mechanistic microbiome research.</title>
        <authorList>
            <person name="Poyet M."/>
            <person name="Groussin M."/>
            <person name="Gibbons S.M."/>
            <person name="Avila-Pacheco J."/>
            <person name="Jiang X."/>
            <person name="Kearney S.M."/>
            <person name="Perrotta A.R."/>
            <person name="Berdy B."/>
            <person name="Zhao S."/>
            <person name="Lieberman T.D."/>
            <person name="Swanson P.K."/>
            <person name="Smith M."/>
            <person name="Roesemann S."/>
            <person name="Alexander J.E."/>
            <person name="Rich S.A."/>
            <person name="Livny J."/>
            <person name="Vlamakis H."/>
            <person name="Clish C."/>
            <person name="Bullock K."/>
            <person name="Deik A."/>
            <person name="Scott J."/>
            <person name="Pierce K.A."/>
            <person name="Xavier R.J."/>
            <person name="Alm E.J."/>
        </authorList>
    </citation>
    <scope>NUCLEOTIDE SEQUENCE [LARGE SCALE GENOMIC DNA]</scope>
    <source>
        <strain evidence="3 8">BIOML-A1</strain>
    </source>
</reference>
<evidence type="ECO:0000256" key="2">
    <source>
        <dbReference type="SAM" id="SignalP"/>
    </source>
</evidence>
<organism evidence="4 7">
    <name type="scientific">Roseburia intestinalis</name>
    <dbReference type="NCBI Taxonomy" id="166486"/>
    <lineage>
        <taxon>Bacteria</taxon>
        <taxon>Bacillati</taxon>
        <taxon>Bacillota</taxon>
        <taxon>Clostridia</taxon>
        <taxon>Lachnospirales</taxon>
        <taxon>Lachnospiraceae</taxon>
        <taxon>Roseburia</taxon>
    </lineage>
</organism>
<evidence type="ECO:0000313" key="7">
    <source>
        <dbReference type="Proteomes" id="UP000284465"/>
    </source>
</evidence>
<proteinExistence type="predicted"/>
<comment type="caution">
    <text evidence="4">The sequence shown here is derived from an EMBL/GenBank/DDBJ whole genome shotgun (WGS) entry which is preliminary data.</text>
</comment>
<feature type="region of interest" description="Disordered" evidence="1">
    <location>
        <begin position="32"/>
        <end position="53"/>
    </location>
</feature>
<dbReference type="EMBL" id="QRID01000012">
    <property type="protein sequence ID" value="RHG27196.1"/>
    <property type="molecule type" value="Genomic_DNA"/>
</dbReference>
<accession>A0A413SJ39</accession>
<dbReference type="PROSITE" id="PS51257">
    <property type="entry name" value="PROKAR_LIPOPROTEIN"/>
    <property type="match status" value="1"/>
</dbReference>
<feature type="compositionally biased region" description="Polar residues" evidence="1">
    <location>
        <begin position="40"/>
        <end position="53"/>
    </location>
</feature>
<dbReference type="EMBL" id="QSFP01000008">
    <property type="protein sequence ID" value="RHA67464.1"/>
    <property type="molecule type" value="Genomic_DNA"/>
</dbReference>
<sequence>MKWRRTISLGLAAAMTASTVLAGCGGDSGANGNASSGDNKNQTAATEEGGSQASGDVTTIEVYDVAANYQGMQAGWFGDLVKEKFGLELNIFAPNTSGDAAALYQTRCSSGKLGDIILLDNADYLDCVEAGLVMDITDDIWNYPNLAEYKTQIEAFNAQVGDGSKIWGIPTEMTNTSPETYSQSTPFSAPCLPWDYYKELGCPELKNLDDLLDVLEQMQKAHPTNDAGDKAYAISLWKDWDGFGMENICQTAKWYGQEVNQSVLIGNDNSMMPLIDENGAYYKMLEFFFKANQRGLIDPDSSVQDWTTTDEQKLRAYRKYLLWYNWEMNLAGINLSDEDKAAGKGFVNVPVEDLNIYQVADSYYGSGRVWGIGSGVDDATKEKIMQLFDWMASPEGISYMWDGIAGVNYTIEEGTGRYAQTDDSVAYVAGKKNLPDEWGGGLYNDGKCQLNQYIVSNMAVNPNNNEPYSMSYWSTNLEKPKDQRYVDWTEKYGTDTQTEYFEENGLLKTVANVNVVLESDTTDIALIRSQCGKEITNASWKMVFAADQAEFDALWENLKETLTGIGWDDLVKFDMEKYQKVIDARKAAK</sequence>
<dbReference type="Proteomes" id="UP000284465">
    <property type="component" value="Unassembled WGS sequence"/>
</dbReference>
<name>A0A413SJ39_9FIRM</name>
<gene>
    <name evidence="5" type="ORF">DW264_12200</name>
    <name evidence="4" type="ORF">DW927_09090</name>
    <name evidence="3" type="ORF">GMD50_12505</name>
</gene>
<evidence type="ECO:0000313" key="4">
    <source>
        <dbReference type="EMBL" id="RHA67464.1"/>
    </source>
</evidence>
<feature type="chain" id="PRO_5036104526" evidence="2">
    <location>
        <begin position="23"/>
        <end position="589"/>
    </location>
</feature>
<dbReference type="Proteomes" id="UP000284051">
    <property type="component" value="Unassembled WGS sequence"/>
</dbReference>
<dbReference type="AlphaFoldDB" id="A0A413SJ39"/>